<dbReference type="PRINTS" id="PR00344">
    <property type="entry name" value="BCTRLSENSOR"/>
</dbReference>
<dbReference type="Proteomes" id="UP000189739">
    <property type="component" value="Unassembled WGS sequence"/>
</dbReference>
<gene>
    <name evidence="9" type="ORF">BC343_17050</name>
</gene>
<proteinExistence type="predicted"/>
<dbReference type="SUPFAM" id="SSF47384">
    <property type="entry name" value="Homodimeric domain of signal transducing histidine kinase"/>
    <property type="match status" value="1"/>
</dbReference>
<dbReference type="PANTHER" id="PTHR43304">
    <property type="entry name" value="PHYTOCHROME-LIKE PROTEIN CPH1"/>
    <property type="match status" value="1"/>
</dbReference>
<keyword evidence="3" id="KW-0597">Phosphoprotein</keyword>
<keyword evidence="7" id="KW-0472">Membrane</keyword>
<feature type="transmembrane region" description="Helical" evidence="7">
    <location>
        <begin position="121"/>
        <end position="138"/>
    </location>
</feature>
<dbReference type="PANTHER" id="PTHR43304:SF1">
    <property type="entry name" value="PAC DOMAIN-CONTAINING PROTEIN"/>
    <property type="match status" value="1"/>
</dbReference>
<dbReference type="GO" id="GO:0000155">
    <property type="term" value="F:phosphorelay sensor kinase activity"/>
    <property type="evidence" value="ECO:0007669"/>
    <property type="project" value="InterPro"/>
</dbReference>
<feature type="transmembrane region" description="Helical" evidence="7">
    <location>
        <begin position="158"/>
        <end position="177"/>
    </location>
</feature>
<dbReference type="InterPro" id="IPR036097">
    <property type="entry name" value="HisK_dim/P_sf"/>
</dbReference>
<feature type="transmembrane region" description="Helical" evidence="7">
    <location>
        <begin position="74"/>
        <end position="92"/>
    </location>
</feature>
<dbReference type="STRING" id="1792845.BC343_17050"/>
<dbReference type="AlphaFoldDB" id="A0A1S9P6X4"/>
<dbReference type="SMART" id="SM00388">
    <property type="entry name" value="HisKA"/>
    <property type="match status" value="1"/>
</dbReference>
<keyword evidence="10" id="KW-1185">Reference proteome</keyword>
<dbReference type="CDD" id="cd00082">
    <property type="entry name" value="HisKA"/>
    <property type="match status" value="1"/>
</dbReference>
<dbReference type="SMART" id="SM00387">
    <property type="entry name" value="HATPase_c"/>
    <property type="match status" value="1"/>
</dbReference>
<accession>A0A1S9P6X4</accession>
<dbReference type="EMBL" id="MBTF01000038">
    <property type="protein sequence ID" value="OOQ56704.1"/>
    <property type="molecule type" value="Genomic_DNA"/>
</dbReference>
<dbReference type="PROSITE" id="PS50109">
    <property type="entry name" value="HIS_KIN"/>
    <property type="match status" value="1"/>
</dbReference>
<comment type="caution">
    <text evidence="9">The sequence shown here is derived from an EMBL/GenBank/DDBJ whole genome shotgun (WGS) entry which is preliminary data.</text>
</comment>
<dbReference type="Pfam" id="PF02518">
    <property type="entry name" value="HATPase_c"/>
    <property type="match status" value="1"/>
</dbReference>
<comment type="catalytic activity">
    <reaction evidence="1">
        <text>ATP + protein L-histidine = ADP + protein N-phospho-L-histidine.</text>
        <dbReference type="EC" id="2.7.13.3"/>
    </reaction>
</comment>
<evidence type="ECO:0000256" key="2">
    <source>
        <dbReference type="ARBA" id="ARBA00012438"/>
    </source>
</evidence>
<dbReference type="Pfam" id="PF00512">
    <property type="entry name" value="HisKA"/>
    <property type="match status" value="1"/>
</dbReference>
<evidence type="ECO:0000256" key="5">
    <source>
        <dbReference type="ARBA" id="ARBA00022777"/>
    </source>
</evidence>
<feature type="coiled-coil region" evidence="6">
    <location>
        <begin position="196"/>
        <end position="226"/>
    </location>
</feature>
<name>A0A1S9P6X4_9SPHI</name>
<keyword evidence="5" id="KW-0418">Kinase</keyword>
<keyword evidence="7" id="KW-0812">Transmembrane</keyword>
<evidence type="ECO:0000256" key="6">
    <source>
        <dbReference type="SAM" id="Coils"/>
    </source>
</evidence>
<evidence type="ECO:0000313" key="10">
    <source>
        <dbReference type="Proteomes" id="UP000189739"/>
    </source>
</evidence>
<reference evidence="9 10" key="1">
    <citation type="submission" date="2016-07" db="EMBL/GenBank/DDBJ databases">
        <title>Genomic analysis of zinc-resistant bacterium Mucilaginibacter pedocola TBZ30.</title>
        <authorList>
            <person name="Huang J."/>
            <person name="Tang J."/>
        </authorList>
    </citation>
    <scope>NUCLEOTIDE SEQUENCE [LARGE SCALE GENOMIC DNA]</scope>
    <source>
        <strain evidence="9 10">TBZ30</strain>
    </source>
</reference>
<dbReference type="OrthoDB" id="9766459at2"/>
<evidence type="ECO:0000313" key="9">
    <source>
        <dbReference type="EMBL" id="OOQ56704.1"/>
    </source>
</evidence>
<dbReference type="InterPro" id="IPR003661">
    <property type="entry name" value="HisK_dim/P_dom"/>
</dbReference>
<evidence type="ECO:0000259" key="8">
    <source>
        <dbReference type="PROSITE" id="PS50109"/>
    </source>
</evidence>
<keyword evidence="4" id="KW-0808">Transferase</keyword>
<dbReference type="SUPFAM" id="SSF55874">
    <property type="entry name" value="ATPase domain of HSP90 chaperone/DNA topoisomerase II/histidine kinase"/>
    <property type="match status" value="1"/>
</dbReference>
<dbReference type="Gene3D" id="1.10.287.130">
    <property type="match status" value="1"/>
</dbReference>
<organism evidence="9 10">
    <name type="scientific">Mucilaginibacter pedocola</name>
    <dbReference type="NCBI Taxonomy" id="1792845"/>
    <lineage>
        <taxon>Bacteria</taxon>
        <taxon>Pseudomonadati</taxon>
        <taxon>Bacteroidota</taxon>
        <taxon>Sphingobacteriia</taxon>
        <taxon>Sphingobacteriales</taxon>
        <taxon>Sphingobacteriaceae</taxon>
        <taxon>Mucilaginibacter</taxon>
    </lineage>
</organism>
<evidence type="ECO:0000256" key="7">
    <source>
        <dbReference type="SAM" id="Phobius"/>
    </source>
</evidence>
<feature type="domain" description="Histidine kinase" evidence="8">
    <location>
        <begin position="233"/>
        <end position="447"/>
    </location>
</feature>
<keyword evidence="6" id="KW-0175">Coiled coil</keyword>
<dbReference type="InterPro" id="IPR036890">
    <property type="entry name" value="HATPase_C_sf"/>
</dbReference>
<dbReference type="InterPro" id="IPR052162">
    <property type="entry name" value="Sensor_kinase/Photoreceptor"/>
</dbReference>
<dbReference type="InterPro" id="IPR005467">
    <property type="entry name" value="His_kinase_dom"/>
</dbReference>
<dbReference type="Gene3D" id="3.30.565.10">
    <property type="entry name" value="Histidine kinase-like ATPase, C-terminal domain"/>
    <property type="match status" value="1"/>
</dbReference>
<evidence type="ECO:0000256" key="4">
    <source>
        <dbReference type="ARBA" id="ARBA00022679"/>
    </source>
</evidence>
<feature type="transmembrane region" description="Helical" evidence="7">
    <location>
        <begin position="48"/>
        <end position="65"/>
    </location>
</feature>
<protein>
    <recommendedName>
        <fullName evidence="2">histidine kinase</fullName>
        <ecNumber evidence="2">2.7.13.3</ecNumber>
    </recommendedName>
</protein>
<dbReference type="EC" id="2.7.13.3" evidence="2"/>
<sequence length="462" mass="52157">MNSPSIHADHAAQTLQQQVKKRSDKLMNIFLPCYFITGLILAPLYGTWFIAIAVGSLLLVAYYSAKLLLPRSPLYQYVLSTVLGIFMAQYIYQLHGLFEMHFFAFIGSAVLITYQKWSLQIPMFILVVLHHTAFSYLQNTGTPGVYFTQLDQFGLQTLVIHFVLTAVIFFICGLWAFQLKKFSAVFVLKTIEVEQLQKEAEQANALAILNHELQQQAKELAFINAELEQFAYAASHDMQEPLRTITSFVTLINNKYGDVFDDKGRQYISLVIDGAQRMRYIITDLLEFSRAGRNGGQLEDVDLEQTVAEFSQLYHQQITQQKATINFTGLPVISGLKVPLKQIFQNLLSNALKYSIPGKAPVIDIKWCQNNSHWQFSISDNGIGMQAADLEKIFVIFKRLHGSSEYPGTGIGLAITKKLVEYMGGLIWVESEEGRGSTFHFTIAKYSGKGQIYMATEQFISG</sequence>
<evidence type="ECO:0000256" key="3">
    <source>
        <dbReference type="ARBA" id="ARBA00022553"/>
    </source>
</evidence>
<feature type="transmembrane region" description="Helical" evidence="7">
    <location>
        <begin position="26"/>
        <end position="42"/>
    </location>
</feature>
<evidence type="ECO:0000256" key="1">
    <source>
        <dbReference type="ARBA" id="ARBA00000085"/>
    </source>
</evidence>
<dbReference type="InterPro" id="IPR004358">
    <property type="entry name" value="Sig_transdc_His_kin-like_C"/>
</dbReference>
<keyword evidence="7" id="KW-1133">Transmembrane helix</keyword>
<dbReference type="FunFam" id="3.30.565.10:FF:000006">
    <property type="entry name" value="Sensor histidine kinase WalK"/>
    <property type="match status" value="1"/>
</dbReference>
<dbReference type="InterPro" id="IPR003594">
    <property type="entry name" value="HATPase_dom"/>
</dbReference>